<name>A0A0K0FI05_STRVS</name>
<evidence type="ECO:0000313" key="2">
    <source>
        <dbReference type="WBParaSite" id="SVE_0852300.1"/>
    </source>
</evidence>
<reference evidence="1" key="1">
    <citation type="submission" date="2014-07" db="EMBL/GenBank/DDBJ databases">
        <authorList>
            <person name="Martin A.A"/>
            <person name="De Silva N."/>
        </authorList>
    </citation>
    <scope>NUCLEOTIDE SEQUENCE</scope>
</reference>
<accession>A0A0K0FI05</accession>
<dbReference type="AlphaFoldDB" id="A0A0K0FI05"/>
<organism evidence="1 2">
    <name type="scientific">Strongyloides venezuelensis</name>
    <name type="common">Threadworm</name>
    <dbReference type="NCBI Taxonomy" id="75913"/>
    <lineage>
        <taxon>Eukaryota</taxon>
        <taxon>Metazoa</taxon>
        <taxon>Ecdysozoa</taxon>
        <taxon>Nematoda</taxon>
        <taxon>Chromadorea</taxon>
        <taxon>Rhabditida</taxon>
        <taxon>Tylenchina</taxon>
        <taxon>Panagrolaimomorpha</taxon>
        <taxon>Strongyloidoidea</taxon>
        <taxon>Strongyloididae</taxon>
        <taxon>Strongyloides</taxon>
    </lineage>
</organism>
<keyword evidence="1" id="KW-1185">Reference proteome</keyword>
<dbReference type="WBParaSite" id="SVE_0852300.1">
    <property type="protein sequence ID" value="SVE_0852300.1"/>
    <property type="gene ID" value="SVE_0852300"/>
</dbReference>
<dbReference type="STRING" id="75913.A0A0K0FI05"/>
<reference evidence="2" key="2">
    <citation type="submission" date="2015-08" db="UniProtKB">
        <authorList>
            <consortium name="WormBaseParasite"/>
        </authorList>
    </citation>
    <scope>IDENTIFICATION</scope>
</reference>
<protein>
    <submittedName>
        <fullName evidence="2">Reverse transcriptase</fullName>
    </submittedName>
</protein>
<evidence type="ECO:0000313" key="1">
    <source>
        <dbReference type="Proteomes" id="UP000035680"/>
    </source>
</evidence>
<proteinExistence type="predicted"/>
<sequence length="233" mass="27252">MDIKNTKIVVACQEEQVSLRAHPAFDYANKNCRVCDAELETVRHVINECLQYKNTLYKARHNWVASTIMKHLCKRFKIQFARNGENDICKFVYDSPWIVSVNLKHHIPDIVLQDKENKVIYVIEVSCPWFGFMQEQLNIKRVKYSVHSKSEVGLDWRSYKKDVNFCDALSLQEKMKVVFLPVIISSTGQVFKETQDLFERYFGPSKGLFILLSRYSVLGTTRIIKWHFTSSSN</sequence>
<dbReference type="Proteomes" id="UP000035680">
    <property type="component" value="Unassembled WGS sequence"/>
</dbReference>